<sequence length="1428" mass="156218">MAGKSNKGKNRKGSQSASATNSSEPAVNSDASLNNHSTSSDANGVPASCESTANSEVPNAATEDKVQGDTNTNEVEKPKQDEAQAMAEHKAKQGEIHLYPVTVKTQSGEKLELQLSPGDSVMDVRQFLLDAPETCFFTCYDLLLHTKDGSIHHLEDYNEISEVADITAGDCFLEMVGALYDDRSIRAHVHRTRELLSLSTLHSSLSTSLALQHEMGQSTSGNSGDPSKTEAADLESLGFMDNVSSSLSNLFLPPSKEIQCVESIIFSSFNPPPSYRRLSGDLIYLDVVTMEGNKYCITGTTRTFYVNSSSGNVLDPRPSKSASEATTLVGLLQKISSKFKKAFREILERKASAHPFENVQSLLPPNSWLGLYPIPDHKRDAARAENALTLSFGSELIGMQRDWNEELQSCREFPHLTPQERILRDRALYKVTSDFVDAATNGAVGVINRCIPPINPTDPECFHMYVHNNIFFSFAVDADLEQSSRKKGLDASSKTENTGSQRIVPERVGNHLPHGGNRVSEKSDGCNAETTNGGLDLGHDVPAENQLAESEQATYASANNDLKGTKAYQEADVPGLYNLAMAIIDYRGHRVVAQSVLPGILQGDKSDSLLYGSVDNGKKICWSEEFHSKVSEAAKRLHLKEHSVLDGSGNIFKLAAPVECKGIVGSDDRHYLLDLMRVTPRDANYSGPGSRFCILRPELITAFCHVEAAERSKSQGILNSEVHKMTDSSNSNDTEAVVNDKENATPTAPEDQNAETCEKDSGEERCCESEKKDISQEILFNPNVFTEFKLAGSPEEIAADEENVRKASLYLKDVMLPKFIQDLCTLEVSPMDGQTLTEALHANGINVRYIGKVAEGTRHMPHLWDLCSNEIVVRSAKHILKDILRDSEDHDLGNAISHFFNCFFGDVSSKGVTNSANIRSQKKDHVGHQSPFKSSKGPAKLKNRGSGKKQQSLILGITSDSLWSDIQEFAKLKYQFELPEDTRSRARKFPVIRNLCQKVGITIAARRYDLDAMAPFQVSDILNLQPVVKYAIPISSEAKDLVETGKVQLAEGMLSEAYTLFSEAFTILQQVTGPMHREVANCCRYLAMVLYHAGDMAGAIMQQHKELIINERCLGLDHPDTAHSYGNMALFYHGLNQTELALRHMSRALLLLSLSSGPDHPDVAATFINVAMMYQDIGKMNTALRYLQEALKKNERLLGEEHIQTAVCYHALAIACNCMGAFKLSHQHEKKTYDILVRQLGEEDSRTRDSQNWMKTFKMRELQMNAQKQKGQALNAASAQQAMDILKANPNLLQAFQAVGSSSGGANKSLNAAIIGDGLPRGRGVDERAARAAAEVRKKAAARGLLIRPHGVPVQALPPITQLLNIINSASGAANVEENGASEKEENGCPPSGESNAPTGESKPVKDDQTPAGLGAGLKQRTKSKGTS</sequence>
<reference evidence="2" key="1">
    <citation type="journal article" date="2023" name="Nat. Plants">
        <title>Single-cell RNA sequencing provides a high-resolution roadmap for understanding the multicellular compartmentation of specialized metabolism.</title>
        <authorList>
            <person name="Sun S."/>
            <person name="Shen X."/>
            <person name="Li Y."/>
            <person name="Li Y."/>
            <person name="Wang S."/>
            <person name="Li R."/>
            <person name="Zhang H."/>
            <person name="Shen G."/>
            <person name="Guo B."/>
            <person name="Wei J."/>
            <person name="Xu J."/>
            <person name="St-Pierre B."/>
            <person name="Chen S."/>
            <person name="Sun C."/>
        </authorList>
    </citation>
    <scope>NUCLEOTIDE SEQUENCE [LARGE SCALE GENOMIC DNA]</scope>
</reference>
<evidence type="ECO:0000313" key="2">
    <source>
        <dbReference type="Proteomes" id="UP001060085"/>
    </source>
</evidence>
<accession>A0ACC0CAQ2</accession>
<organism evidence="1 2">
    <name type="scientific">Catharanthus roseus</name>
    <name type="common">Madagascar periwinkle</name>
    <name type="synonym">Vinca rosea</name>
    <dbReference type="NCBI Taxonomy" id="4058"/>
    <lineage>
        <taxon>Eukaryota</taxon>
        <taxon>Viridiplantae</taxon>
        <taxon>Streptophyta</taxon>
        <taxon>Embryophyta</taxon>
        <taxon>Tracheophyta</taxon>
        <taxon>Spermatophyta</taxon>
        <taxon>Magnoliopsida</taxon>
        <taxon>eudicotyledons</taxon>
        <taxon>Gunneridae</taxon>
        <taxon>Pentapetalae</taxon>
        <taxon>asterids</taxon>
        <taxon>lamiids</taxon>
        <taxon>Gentianales</taxon>
        <taxon>Apocynaceae</taxon>
        <taxon>Rauvolfioideae</taxon>
        <taxon>Vinceae</taxon>
        <taxon>Catharanthinae</taxon>
        <taxon>Catharanthus</taxon>
    </lineage>
</organism>
<gene>
    <name evidence="1" type="ORF">M9H77_03190</name>
</gene>
<protein>
    <submittedName>
        <fullName evidence="1">Uncharacterized protein</fullName>
    </submittedName>
</protein>
<proteinExistence type="predicted"/>
<keyword evidence="2" id="KW-1185">Reference proteome</keyword>
<comment type="caution">
    <text evidence="1">The sequence shown here is derived from an EMBL/GenBank/DDBJ whole genome shotgun (WGS) entry which is preliminary data.</text>
</comment>
<dbReference type="Proteomes" id="UP001060085">
    <property type="component" value="Linkage Group LG01"/>
</dbReference>
<evidence type="ECO:0000313" key="1">
    <source>
        <dbReference type="EMBL" id="KAI5681962.1"/>
    </source>
</evidence>
<dbReference type="EMBL" id="CM044701">
    <property type="protein sequence ID" value="KAI5681962.1"/>
    <property type="molecule type" value="Genomic_DNA"/>
</dbReference>
<name>A0ACC0CAQ2_CATRO</name>